<evidence type="ECO:0000313" key="1">
    <source>
        <dbReference type="EMBL" id="PJE77632.1"/>
    </source>
</evidence>
<sequence>MYTDYVIFCDLEHVIENLKDVFKMHDSISHCFE</sequence>
<dbReference type="EMBL" id="NSIT01000458">
    <property type="protein sequence ID" value="PJE77632.1"/>
    <property type="molecule type" value="Genomic_DNA"/>
</dbReference>
<comment type="caution">
    <text evidence="1">The sequence shown here is derived from an EMBL/GenBank/DDBJ whole genome shotgun (WGS) entry which is preliminary data.</text>
</comment>
<dbReference type="AlphaFoldDB" id="A0A2H9T324"/>
<accession>A0A2H9T324</accession>
<protein>
    <submittedName>
        <fullName evidence="1">Uncharacterized protein</fullName>
    </submittedName>
</protein>
<reference evidence="1" key="1">
    <citation type="journal article" date="2017" name="Appl. Environ. Microbiol.">
        <title>Molecular characterization of an Endozoicomonas-like organism causing infection in king scallop Pecten maximus L.</title>
        <authorList>
            <person name="Cano I."/>
            <person name="van Aerle R."/>
            <person name="Ross S."/>
            <person name="Verner-Jeffreys D.W."/>
            <person name="Paley R.K."/>
            <person name="Rimmer G."/>
            <person name="Ryder D."/>
            <person name="Hooper P."/>
            <person name="Stone D."/>
            <person name="Feist S.W."/>
        </authorList>
    </citation>
    <scope>NUCLEOTIDE SEQUENCE</scope>
</reference>
<name>A0A2H9T324_9ZZZZ</name>
<organism evidence="1">
    <name type="scientific">invertebrate metagenome</name>
    <dbReference type="NCBI Taxonomy" id="1711999"/>
    <lineage>
        <taxon>unclassified sequences</taxon>
        <taxon>metagenomes</taxon>
        <taxon>organismal metagenomes</taxon>
    </lineage>
</organism>
<gene>
    <name evidence="1" type="ORF">CI610_03443</name>
</gene>
<proteinExistence type="predicted"/>